<protein>
    <recommendedName>
        <fullName evidence="3">DNA polymerase III subunit delta</fullName>
    </recommendedName>
</protein>
<dbReference type="Pfam" id="PF13177">
    <property type="entry name" value="DNA_pol3_delta2"/>
    <property type="match status" value="1"/>
</dbReference>
<dbReference type="GO" id="GO:0006261">
    <property type="term" value="P:DNA-templated DNA replication"/>
    <property type="evidence" value="ECO:0007669"/>
    <property type="project" value="TreeGrafter"/>
</dbReference>
<reference evidence="1" key="2">
    <citation type="journal article" date="2021" name="PeerJ">
        <title>Extensive microbial diversity within the chicken gut microbiome revealed by metagenomics and culture.</title>
        <authorList>
            <person name="Gilroy R."/>
            <person name="Ravi A."/>
            <person name="Getino M."/>
            <person name="Pursley I."/>
            <person name="Horton D.L."/>
            <person name="Alikhan N.F."/>
            <person name="Baker D."/>
            <person name="Gharbi K."/>
            <person name="Hall N."/>
            <person name="Watson M."/>
            <person name="Adriaenssens E.M."/>
            <person name="Foster-Nyarko E."/>
            <person name="Jarju S."/>
            <person name="Secka A."/>
            <person name="Antonio M."/>
            <person name="Oren A."/>
            <person name="Chaudhuri R.R."/>
            <person name="La Ragione R."/>
            <person name="Hildebrand F."/>
            <person name="Pallen M.J."/>
        </authorList>
    </citation>
    <scope>NUCLEOTIDE SEQUENCE</scope>
    <source>
        <strain evidence="1">ChiHecec2B26-709</strain>
    </source>
</reference>
<dbReference type="SUPFAM" id="SSF52540">
    <property type="entry name" value="P-loop containing nucleoside triphosphate hydrolases"/>
    <property type="match status" value="1"/>
</dbReference>
<dbReference type="InterPro" id="IPR050238">
    <property type="entry name" value="DNA_Rep/Repair_Clamp_Loader"/>
</dbReference>
<gene>
    <name evidence="1" type="ORF">IAC35_01805</name>
</gene>
<comment type="caution">
    <text evidence="1">The sequence shown here is derived from an EMBL/GenBank/DDBJ whole genome shotgun (WGS) entry which is preliminary data.</text>
</comment>
<dbReference type="Gene3D" id="3.40.50.300">
    <property type="entry name" value="P-loop containing nucleotide triphosphate hydrolases"/>
    <property type="match status" value="1"/>
</dbReference>
<dbReference type="PANTHER" id="PTHR11669">
    <property type="entry name" value="REPLICATION FACTOR C / DNA POLYMERASE III GAMMA-TAU SUBUNIT"/>
    <property type="match status" value="1"/>
</dbReference>
<evidence type="ECO:0008006" key="3">
    <source>
        <dbReference type="Google" id="ProtNLM"/>
    </source>
</evidence>
<dbReference type="EMBL" id="DVLC01000034">
    <property type="protein sequence ID" value="HIT46575.1"/>
    <property type="molecule type" value="Genomic_DNA"/>
</dbReference>
<dbReference type="Proteomes" id="UP000886881">
    <property type="component" value="Unassembled WGS sequence"/>
</dbReference>
<evidence type="ECO:0000313" key="2">
    <source>
        <dbReference type="Proteomes" id="UP000886881"/>
    </source>
</evidence>
<reference evidence="1" key="1">
    <citation type="submission" date="2020-10" db="EMBL/GenBank/DDBJ databases">
        <authorList>
            <person name="Gilroy R."/>
        </authorList>
    </citation>
    <scope>NUCLEOTIDE SEQUENCE</scope>
    <source>
        <strain evidence="1">ChiHecec2B26-709</strain>
    </source>
</reference>
<accession>A0A9D1GLX5</accession>
<proteinExistence type="predicted"/>
<name>A0A9D1GLX5_9BACT</name>
<organism evidence="1 2">
    <name type="scientific">Candidatus Cryptobacteroides merdipullorum</name>
    <dbReference type="NCBI Taxonomy" id="2840771"/>
    <lineage>
        <taxon>Bacteria</taxon>
        <taxon>Pseudomonadati</taxon>
        <taxon>Bacteroidota</taxon>
        <taxon>Bacteroidia</taxon>
        <taxon>Bacteroidales</taxon>
        <taxon>Candidatus Cryptobacteroides</taxon>
    </lineage>
</organism>
<dbReference type="PANTHER" id="PTHR11669:SF8">
    <property type="entry name" value="DNA POLYMERASE III SUBUNIT DELTA"/>
    <property type="match status" value="1"/>
</dbReference>
<dbReference type="InterPro" id="IPR027417">
    <property type="entry name" value="P-loop_NTPase"/>
</dbReference>
<sequence>MRFAELHGNDELKRVLTEMVDSGRVPHAILFSEEDGGGAFPLCVAFLQYLYCTGRHDGDSCGECPSCNKISKLIHSDLHIVFPASASKTSSAFMPEFRELAAANPYFRESELNAALRTDGKNTSITVADSRQLLDSLSLTALEGGYRSVIIYLPEKMNAEAANKLLKLIEEPPQMTQFLLISHRPDKLLPTISSRCQHMRVYPGGNRRAGVDFEAPELFFELMDSLVSKNLLSCLEVGEKLAALPSRESLKAFCRYAAENLRHIFLVQQGLERLADASAAGDMSEADMRSRLAGYAGALAPVFPRKALGVLDRLLLLIDRNVNAKLAVTDMVDRLYKLL</sequence>
<evidence type="ECO:0000313" key="1">
    <source>
        <dbReference type="EMBL" id="HIT46575.1"/>
    </source>
</evidence>
<dbReference type="AlphaFoldDB" id="A0A9D1GLX5"/>